<gene>
    <name evidence="2" type="ORF">PILCRDRAFT_812668</name>
</gene>
<protein>
    <recommendedName>
        <fullName evidence="1">DM2 domain-containing protein</fullName>
    </recommendedName>
</protein>
<evidence type="ECO:0000259" key="1">
    <source>
        <dbReference type="PROSITE" id="PS51925"/>
    </source>
</evidence>
<name>A0A0C3GGX9_PILCF</name>
<dbReference type="InterPro" id="IPR003121">
    <property type="entry name" value="SWIB_MDM2_domain"/>
</dbReference>
<proteinExistence type="predicted"/>
<dbReference type="HOGENOM" id="CLU_023529_2_1_1"/>
<dbReference type="CDD" id="cd10568">
    <property type="entry name" value="SWIB_like"/>
    <property type="match status" value="1"/>
</dbReference>
<dbReference type="PROSITE" id="PS51925">
    <property type="entry name" value="SWIB_MDM2"/>
    <property type="match status" value="1"/>
</dbReference>
<dbReference type="SUPFAM" id="SSF47592">
    <property type="entry name" value="SWIB/MDM2 domain"/>
    <property type="match status" value="1"/>
</dbReference>
<dbReference type="OrthoDB" id="10263741at2759"/>
<dbReference type="FunCoup" id="A0A0C3GGX9">
    <property type="interactions" value="549"/>
</dbReference>
<reference evidence="2 3" key="1">
    <citation type="submission" date="2014-04" db="EMBL/GenBank/DDBJ databases">
        <authorList>
            <consortium name="DOE Joint Genome Institute"/>
            <person name="Kuo A."/>
            <person name="Tarkka M."/>
            <person name="Buscot F."/>
            <person name="Kohler A."/>
            <person name="Nagy L.G."/>
            <person name="Floudas D."/>
            <person name="Copeland A."/>
            <person name="Barry K.W."/>
            <person name="Cichocki N."/>
            <person name="Veneault-Fourrey C."/>
            <person name="LaButti K."/>
            <person name="Lindquist E.A."/>
            <person name="Lipzen A."/>
            <person name="Lundell T."/>
            <person name="Morin E."/>
            <person name="Murat C."/>
            <person name="Sun H."/>
            <person name="Tunlid A."/>
            <person name="Henrissat B."/>
            <person name="Grigoriev I.V."/>
            <person name="Hibbett D.S."/>
            <person name="Martin F."/>
            <person name="Nordberg H.P."/>
            <person name="Cantor M.N."/>
            <person name="Hua S.X."/>
        </authorList>
    </citation>
    <scope>NUCLEOTIDE SEQUENCE [LARGE SCALE GENOMIC DNA]</scope>
    <source>
        <strain evidence="2 3">F 1598</strain>
    </source>
</reference>
<dbReference type="InterPro" id="IPR036885">
    <property type="entry name" value="SWIB_MDM2_dom_sf"/>
</dbReference>
<organism evidence="2 3">
    <name type="scientific">Piloderma croceum (strain F 1598)</name>
    <dbReference type="NCBI Taxonomy" id="765440"/>
    <lineage>
        <taxon>Eukaryota</taxon>
        <taxon>Fungi</taxon>
        <taxon>Dikarya</taxon>
        <taxon>Basidiomycota</taxon>
        <taxon>Agaricomycotina</taxon>
        <taxon>Agaricomycetes</taxon>
        <taxon>Agaricomycetidae</taxon>
        <taxon>Atheliales</taxon>
        <taxon>Atheliaceae</taxon>
        <taxon>Piloderma</taxon>
    </lineage>
</organism>
<evidence type="ECO:0000313" key="3">
    <source>
        <dbReference type="Proteomes" id="UP000054166"/>
    </source>
</evidence>
<dbReference type="InterPro" id="IPR019835">
    <property type="entry name" value="SWIB_domain"/>
</dbReference>
<dbReference type="PANTHER" id="PTHR13844">
    <property type="entry name" value="SWI/SNF-RELATED MATRIX-ASSOCIATED ACTIN-DEPENDENT REGULATOR OF CHROMATIN SUBFAMILY D"/>
    <property type="match status" value="1"/>
</dbReference>
<dbReference type="EMBL" id="KN832974">
    <property type="protein sequence ID" value="KIM89886.1"/>
    <property type="molecule type" value="Genomic_DNA"/>
</dbReference>
<dbReference type="Pfam" id="PF02201">
    <property type="entry name" value="SWIB"/>
    <property type="match status" value="1"/>
</dbReference>
<sequence length="415" mass="47116">MDGPKAAKKRKLTDKTLPNAVLQHPDFAADSKMYQDLLEMERKLDWTMTRKKVEVQDALVRTPTTTRTLRIFLSHTVTGQVWQAGETAPAEGGEAAVNFETGQGIPAWAIRIEGRLLEPPNQRAKDKVTPRKFSTFVKRMIVELDRDTTLYPDGNIVEWPRAQPAIPPLDGFTIRRTGDQPTNIRIVLHLEHFPEQYKVQPDLANVLGIKEESRIGVIQALWNYIKVQSLQDKVDRRMIRADEYLRPIFGADSLMFQRIPELVNRYLMAPDPIILHYTVDPAVAPPERPSAWDVEVRTEDGAMKSRMANVMQTSKESAQELTKLDEEIALHAQSLHNSHLKRTFLQSFAEDPAQFIQTWLASQSRDLESILGSGPSEGATVRAEELRRSEFFTLPWVEEAVAVQEGFRQAAKGMQ</sequence>
<dbReference type="InParanoid" id="A0A0C3GGX9"/>
<keyword evidence="3" id="KW-1185">Reference proteome</keyword>
<dbReference type="STRING" id="765440.A0A0C3GGX9"/>
<reference evidence="3" key="2">
    <citation type="submission" date="2015-01" db="EMBL/GenBank/DDBJ databases">
        <title>Evolutionary Origins and Diversification of the Mycorrhizal Mutualists.</title>
        <authorList>
            <consortium name="DOE Joint Genome Institute"/>
            <consortium name="Mycorrhizal Genomics Consortium"/>
            <person name="Kohler A."/>
            <person name="Kuo A."/>
            <person name="Nagy L.G."/>
            <person name="Floudas D."/>
            <person name="Copeland A."/>
            <person name="Barry K.W."/>
            <person name="Cichocki N."/>
            <person name="Veneault-Fourrey C."/>
            <person name="LaButti K."/>
            <person name="Lindquist E.A."/>
            <person name="Lipzen A."/>
            <person name="Lundell T."/>
            <person name="Morin E."/>
            <person name="Murat C."/>
            <person name="Riley R."/>
            <person name="Ohm R."/>
            <person name="Sun H."/>
            <person name="Tunlid A."/>
            <person name="Henrissat B."/>
            <person name="Grigoriev I.V."/>
            <person name="Hibbett D.S."/>
            <person name="Martin F."/>
        </authorList>
    </citation>
    <scope>NUCLEOTIDE SEQUENCE [LARGE SCALE GENOMIC DNA]</scope>
    <source>
        <strain evidence="3">F 1598</strain>
    </source>
</reference>
<dbReference type="SMART" id="SM00151">
    <property type="entry name" value="SWIB"/>
    <property type="match status" value="1"/>
</dbReference>
<feature type="domain" description="DM2" evidence="1">
    <location>
        <begin position="192"/>
        <end position="269"/>
    </location>
</feature>
<dbReference type="Proteomes" id="UP000054166">
    <property type="component" value="Unassembled WGS sequence"/>
</dbReference>
<dbReference type="Gene3D" id="1.10.245.10">
    <property type="entry name" value="SWIB/MDM2 domain"/>
    <property type="match status" value="1"/>
</dbReference>
<evidence type="ECO:0000313" key="2">
    <source>
        <dbReference type="EMBL" id="KIM89886.1"/>
    </source>
</evidence>
<accession>A0A0C3GGX9</accession>
<dbReference type="AlphaFoldDB" id="A0A0C3GGX9"/>